<organism evidence="1 2">
    <name type="scientific">Auriscalpium vulgare</name>
    <dbReference type="NCBI Taxonomy" id="40419"/>
    <lineage>
        <taxon>Eukaryota</taxon>
        <taxon>Fungi</taxon>
        <taxon>Dikarya</taxon>
        <taxon>Basidiomycota</taxon>
        <taxon>Agaricomycotina</taxon>
        <taxon>Agaricomycetes</taxon>
        <taxon>Russulales</taxon>
        <taxon>Auriscalpiaceae</taxon>
        <taxon>Auriscalpium</taxon>
    </lineage>
</organism>
<evidence type="ECO:0000313" key="2">
    <source>
        <dbReference type="Proteomes" id="UP000814033"/>
    </source>
</evidence>
<name>A0ACB8RQU5_9AGAM</name>
<dbReference type="EMBL" id="MU275937">
    <property type="protein sequence ID" value="KAI0046006.1"/>
    <property type="molecule type" value="Genomic_DNA"/>
</dbReference>
<protein>
    <submittedName>
        <fullName evidence="1">Uncharacterized protein</fullName>
    </submittedName>
</protein>
<accession>A0ACB8RQU5</accession>
<keyword evidence="2" id="KW-1185">Reference proteome</keyword>
<comment type="caution">
    <text evidence="1">The sequence shown here is derived from an EMBL/GenBank/DDBJ whole genome shotgun (WGS) entry which is preliminary data.</text>
</comment>
<proteinExistence type="predicted"/>
<reference evidence="1" key="1">
    <citation type="submission" date="2021-02" db="EMBL/GenBank/DDBJ databases">
        <authorList>
            <consortium name="DOE Joint Genome Institute"/>
            <person name="Ahrendt S."/>
            <person name="Looney B.P."/>
            <person name="Miyauchi S."/>
            <person name="Morin E."/>
            <person name="Drula E."/>
            <person name="Courty P.E."/>
            <person name="Chicoki N."/>
            <person name="Fauchery L."/>
            <person name="Kohler A."/>
            <person name="Kuo A."/>
            <person name="Labutti K."/>
            <person name="Pangilinan J."/>
            <person name="Lipzen A."/>
            <person name="Riley R."/>
            <person name="Andreopoulos W."/>
            <person name="He G."/>
            <person name="Johnson J."/>
            <person name="Barry K.W."/>
            <person name="Grigoriev I.V."/>
            <person name="Nagy L."/>
            <person name="Hibbett D."/>
            <person name="Henrissat B."/>
            <person name="Matheny P.B."/>
            <person name="Labbe J."/>
            <person name="Martin F."/>
        </authorList>
    </citation>
    <scope>NUCLEOTIDE SEQUENCE</scope>
    <source>
        <strain evidence="1">FP105234-sp</strain>
    </source>
</reference>
<gene>
    <name evidence="1" type="ORF">FA95DRAFT_73925</name>
</gene>
<dbReference type="Proteomes" id="UP000814033">
    <property type="component" value="Unassembled WGS sequence"/>
</dbReference>
<sequence>MGVIISRCAVLLHIGYEPAFLWGIGSTEVSSVNAKGLDRTSYRPALLPTPSKRTTSRQPCLWKFKSHHGMRFSVVTTRNHRPSLRLSAWTPNSASSAALRAVSLDSLSAPSVPAQTWLSSSVHRGCSSNNERLCGVEDAPARPSLCALPSLKCKSNTRRLAALCRCGPACACSVRPLTQFQDQPTIPPIQVPTLSVDNLLLSLDLGIPPRPSRSRFRNPRLVGCSLVPAPPRCHLAIRALHKGEILPQGILEQLVSLRASLKPSRRSRLKNTSCSRRRCST</sequence>
<evidence type="ECO:0000313" key="1">
    <source>
        <dbReference type="EMBL" id="KAI0046006.1"/>
    </source>
</evidence>
<reference evidence="1" key="2">
    <citation type="journal article" date="2022" name="New Phytol.">
        <title>Evolutionary transition to the ectomycorrhizal habit in the genomes of a hyperdiverse lineage of mushroom-forming fungi.</title>
        <authorList>
            <person name="Looney B."/>
            <person name="Miyauchi S."/>
            <person name="Morin E."/>
            <person name="Drula E."/>
            <person name="Courty P.E."/>
            <person name="Kohler A."/>
            <person name="Kuo A."/>
            <person name="LaButti K."/>
            <person name="Pangilinan J."/>
            <person name="Lipzen A."/>
            <person name="Riley R."/>
            <person name="Andreopoulos W."/>
            <person name="He G."/>
            <person name="Johnson J."/>
            <person name="Nolan M."/>
            <person name="Tritt A."/>
            <person name="Barry K.W."/>
            <person name="Grigoriev I.V."/>
            <person name="Nagy L.G."/>
            <person name="Hibbett D."/>
            <person name="Henrissat B."/>
            <person name="Matheny P.B."/>
            <person name="Labbe J."/>
            <person name="Martin F.M."/>
        </authorList>
    </citation>
    <scope>NUCLEOTIDE SEQUENCE</scope>
    <source>
        <strain evidence="1">FP105234-sp</strain>
    </source>
</reference>